<dbReference type="GO" id="GO:0016787">
    <property type="term" value="F:hydrolase activity"/>
    <property type="evidence" value="ECO:0007669"/>
    <property type="project" value="UniProtKB-KW"/>
</dbReference>
<sequence>MSELSEDYADAGFGRPLDWGTSPAVLVIDMVRAYFQPGAELYLGSRACLDSAARIVTTARGAGVPVIVTRVAYAADGADGGLFYRKVGALRHFAAGAPGGLGEVMPEVAPQPGDVVVTKQYASAFFGTSLAATLASRRIDTLVLCGVSTSGCVRATAVDAISSGYVPIVVREAVGDRDPRPHEANLFDLAAKYAEVWSEADVVRHLTRA</sequence>
<dbReference type="EMBL" id="FRCS01000009">
    <property type="protein sequence ID" value="SHN43588.1"/>
    <property type="molecule type" value="Genomic_DNA"/>
</dbReference>
<protein>
    <submittedName>
        <fullName evidence="3">Maleamate amidohydrolase</fullName>
    </submittedName>
</protein>
<dbReference type="PANTHER" id="PTHR43540:SF1">
    <property type="entry name" value="ISOCHORISMATASE HYDROLASE"/>
    <property type="match status" value="1"/>
</dbReference>
<dbReference type="InterPro" id="IPR000868">
    <property type="entry name" value="Isochorismatase-like_dom"/>
</dbReference>
<evidence type="ECO:0000313" key="3">
    <source>
        <dbReference type="EMBL" id="SHN43588.1"/>
    </source>
</evidence>
<dbReference type="AlphaFoldDB" id="A0A1M7RC10"/>
<dbReference type="Gene3D" id="3.40.50.850">
    <property type="entry name" value="Isochorismatase-like"/>
    <property type="match status" value="1"/>
</dbReference>
<dbReference type="SUPFAM" id="SSF52499">
    <property type="entry name" value="Isochorismatase-like hydrolases"/>
    <property type="match status" value="1"/>
</dbReference>
<dbReference type="Proteomes" id="UP000184440">
    <property type="component" value="Unassembled WGS sequence"/>
</dbReference>
<dbReference type="PANTHER" id="PTHR43540">
    <property type="entry name" value="PEROXYUREIDOACRYLATE/UREIDOACRYLATE AMIDOHYDROLASE-RELATED"/>
    <property type="match status" value="1"/>
</dbReference>
<dbReference type="RefSeq" id="WP_218617805.1">
    <property type="nucleotide sequence ID" value="NZ_FRCS01000009.1"/>
</dbReference>
<proteinExistence type="predicted"/>
<reference evidence="3 4" key="1">
    <citation type="submission" date="2016-11" db="EMBL/GenBank/DDBJ databases">
        <authorList>
            <person name="Jaros S."/>
            <person name="Januszkiewicz K."/>
            <person name="Wedrychowicz H."/>
        </authorList>
    </citation>
    <scope>NUCLEOTIDE SEQUENCE [LARGE SCALE GENOMIC DNA]</scope>
    <source>
        <strain evidence="3 4">DSM 46144</strain>
    </source>
</reference>
<organism evidence="3 4">
    <name type="scientific">Cryptosporangium aurantiacum</name>
    <dbReference type="NCBI Taxonomy" id="134849"/>
    <lineage>
        <taxon>Bacteria</taxon>
        <taxon>Bacillati</taxon>
        <taxon>Actinomycetota</taxon>
        <taxon>Actinomycetes</taxon>
        <taxon>Cryptosporangiales</taxon>
        <taxon>Cryptosporangiaceae</taxon>
        <taxon>Cryptosporangium</taxon>
    </lineage>
</organism>
<evidence type="ECO:0000256" key="1">
    <source>
        <dbReference type="ARBA" id="ARBA00022801"/>
    </source>
</evidence>
<feature type="domain" description="Isochorismatase-like" evidence="2">
    <location>
        <begin position="24"/>
        <end position="199"/>
    </location>
</feature>
<dbReference type="InterPro" id="IPR036380">
    <property type="entry name" value="Isochorismatase-like_sf"/>
</dbReference>
<keyword evidence="1 3" id="KW-0378">Hydrolase</keyword>
<gene>
    <name evidence="3" type="ORF">SAMN05443668_109247</name>
</gene>
<accession>A0A1M7RC10</accession>
<evidence type="ECO:0000313" key="4">
    <source>
        <dbReference type="Proteomes" id="UP000184440"/>
    </source>
</evidence>
<keyword evidence="4" id="KW-1185">Reference proteome</keyword>
<evidence type="ECO:0000259" key="2">
    <source>
        <dbReference type="Pfam" id="PF00857"/>
    </source>
</evidence>
<dbReference type="STRING" id="134849.SAMN05443668_109247"/>
<name>A0A1M7RC10_9ACTN</name>
<dbReference type="InterPro" id="IPR050272">
    <property type="entry name" value="Isochorismatase-like_hydrls"/>
</dbReference>
<dbReference type="Pfam" id="PF00857">
    <property type="entry name" value="Isochorismatase"/>
    <property type="match status" value="1"/>
</dbReference>